<dbReference type="PANTHER" id="PTHR44259">
    <property type="entry name" value="OS07G0183000 PROTEIN-RELATED"/>
    <property type="match status" value="1"/>
</dbReference>
<protein>
    <recommendedName>
        <fullName evidence="1">KIB1-4 beta-propeller domain-containing protein</fullName>
    </recommendedName>
</protein>
<dbReference type="InterPro" id="IPR050942">
    <property type="entry name" value="F-box_BR-signaling"/>
</dbReference>
<feature type="domain" description="KIB1-4 beta-propeller" evidence="1">
    <location>
        <begin position="59"/>
        <end position="384"/>
    </location>
</feature>
<evidence type="ECO:0000313" key="2">
    <source>
        <dbReference type="EMBL" id="EYU39315.1"/>
    </source>
</evidence>
<sequence>MGGRRLVSLLFSRAGVSNWICRRRMSTLSVSDGSSRSTKVLPWLMLPPAVEGGQVTHNFYSLGESRVLSIRGGGDGFNIDDTKFVGSSKGWLALLNKTNDDLLLTNPLSQRHLKLPPVPLNPNNIFGCVEGLITSFSPNEEEEENCRAMMIYGYELAFCCPGRSTEWTPIGSRLTNDGFNGSEVVRVYESFVYSAAQELFFCVTENSDFEAWDLRDPHSPVMIPMNDLSADPEMYPVAYRSREELVMKYLCRMMRSLVVDEKSGQLFLVIRFVANNVDSNGSFVSPDLCYDESLPYKTIDFDVHKYDPESRAFMYMDHGSSLGGDDDGLALFIGTNHSFAISAKDYPEGFVKPDSIYFTDDLLRNDFDDDDELDYGGHDIGIFSYKDRSFSPCYYPSDAKSFRRISPSPMWYTPTPPL</sequence>
<dbReference type="PhylomeDB" id="A0A022RK96"/>
<dbReference type="InterPro" id="IPR005174">
    <property type="entry name" value="KIB1-4_b-propeller"/>
</dbReference>
<keyword evidence="3" id="KW-1185">Reference proteome</keyword>
<evidence type="ECO:0000313" key="3">
    <source>
        <dbReference type="Proteomes" id="UP000030748"/>
    </source>
</evidence>
<dbReference type="PANTHER" id="PTHR44259:SF37">
    <property type="entry name" value="DUF1618 DOMAIN-CONTAINING PROTEIN"/>
    <property type="match status" value="1"/>
</dbReference>
<dbReference type="eggNOG" id="ENOG502SQ80">
    <property type="taxonomic scope" value="Eukaryota"/>
</dbReference>
<evidence type="ECO:0000259" key="1">
    <source>
        <dbReference type="Pfam" id="PF03478"/>
    </source>
</evidence>
<organism evidence="2 3">
    <name type="scientific">Erythranthe guttata</name>
    <name type="common">Yellow monkey flower</name>
    <name type="synonym">Mimulus guttatus</name>
    <dbReference type="NCBI Taxonomy" id="4155"/>
    <lineage>
        <taxon>Eukaryota</taxon>
        <taxon>Viridiplantae</taxon>
        <taxon>Streptophyta</taxon>
        <taxon>Embryophyta</taxon>
        <taxon>Tracheophyta</taxon>
        <taxon>Spermatophyta</taxon>
        <taxon>Magnoliopsida</taxon>
        <taxon>eudicotyledons</taxon>
        <taxon>Gunneridae</taxon>
        <taxon>Pentapetalae</taxon>
        <taxon>asterids</taxon>
        <taxon>lamiids</taxon>
        <taxon>Lamiales</taxon>
        <taxon>Phrymaceae</taxon>
        <taxon>Erythranthe</taxon>
    </lineage>
</organism>
<dbReference type="Proteomes" id="UP000030748">
    <property type="component" value="Unassembled WGS sequence"/>
</dbReference>
<name>A0A022RK96_ERYGU</name>
<dbReference type="OrthoDB" id="1523976at2759"/>
<dbReference type="Pfam" id="PF03478">
    <property type="entry name" value="Beta-prop_KIB1-4"/>
    <property type="match status" value="1"/>
</dbReference>
<dbReference type="OMA" id="AQELFFC"/>
<proteinExistence type="predicted"/>
<gene>
    <name evidence="2" type="ORF">MIMGU_mgv1a007122mg</name>
</gene>
<dbReference type="KEGG" id="egt:105955850"/>
<accession>A0A022RK96</accession>
<reference evidence="2 3" key="1">
    <citation type="journal article" date="2013" name="Proc. Natl. Acad. Sci. U.S.A.">
        <title>Fine-scale variation in meiotic recombination in Mimulus inferred from population shotgun sequencing.</title>
        <authorList>
            <person name="Hellsten U."/>
            <person name="Wright K.M."/>
            <person name="Jenkins J."/>
            <person name="Shu S."/>
            <person name="Yuan Y."/>
            <person name="Wessler S.R."/>
            <person name="Schmutz J."/>
            <person name="Willis J.H."/>
            <person name="Rokhsar D.S."/>
        </authorList>
    </citation>
    <scope>NUCLEOTIDE SEQUENCE [LARGE SCALE GENOMIC DNA]</scope>
    <source>
        <strain evidence="3">cv. DUN x IM62</strain>
    </source>
</reference>
<dbReference type="AlphaFoldDB" id="A0A022RK96"/>
<dbReference type="EMBL" id="KI630450">
    <property type="protein sequence ID" value="EYU39315.1"/>
    <property type="molecule type" value="Genomic_DNA"/>
</dbReference>